<dbReference type="AlphaFoldDB" id="A0AA43Z5N7"/>
<comment type="caution">
    <text evidence="3">The sequence shown here is derived from an EMBL/GenBank/DDBJ whole genome shotgun (WGS) entry which is preliminary data.</text>
</comment>
<dbReference type="InterPro" id="IPR009270">
    <property type="entry name" value="DUF927"/>
</dbReference>
<dbReference type="EMBL" id="JAAPAP010000003">
    <property type="protein sequence ID" value="NHN76696.1"/>
    <property type="molecule type" value="Genomic_DNA"/>
</dbReference>
<dbReference type="RefSeq" id="WP_165891858.1">
    <property type="nucleotide sequence ID" value="NZ_JAAPAP010000003.1"/>
</dbReference>
<evidence type="ECO:0000313" key="3">
    <source>
        <dbReference type="EMBL" id="NHN76696.1"/>
    </source>
</evidence>
<proteinExistence type="predicted"/>
<feature type="domain" description="DUF927" evidence="2">
    <location>
        <begin position="36"/>
        <end position="314"/>
    </location>
</feature>
<reference evidence="3" key="1">
    <citation type="submission" date="2020-03" db="EMBL/GenBank/DDBJ databases">
        <title>Genome assembly of Azotobacter chroococcum W5.</title>
        <authorList>
            <person name="Kannepalli A."/>
        </authorList>
    </citation>
    <scope>NUCLEOTIDE SEQUENCE</scope>
    <source>
        <strain evidence="3">W5</strain>
    </source>
</reference>
<feature type="region of interest" description="Disordered" evidence="1">
    <location>
        <begin position="553"/>
        <end position="573"/>
    </location>
</feature>
<protein>
    <submittedName>
        <fullName evidence="3">DUF927 domain-containing protein</fullName>
    </submittedName>
</protein>
<sequence length="590" mass="63999">MTNVIELMPDPEAAELVRPCYRVYDYPTILAGEKLRPGVWFHGTRRDGEGGEVPTDEWLCGPLHVDAVTRAECNGADYGRLLRFRNLDNRWLTWAMPGELLAGRPEGILSVLFGMGLEIDYQRRAQVPRYIASQHPKKRVTAATATGWHGPELFITPTGNIGKGDAIYQAESAADGDYGEAGTLEGWREGIGALLPGNPILQLTVGTALAGPLLYHLGIHTGGGFHLLWDSSNGKSTAVECASSVWGHAKHFTLKWNATANGLEGIAALRNDSLLALDELGIADPRYVGEVVYAVADGTGKQRAGRSSAARKVRRWRVMMLSSGEITLETKMAEAGKRVRAGQEVRLVTVSAGRTFGAWDNLHSHPTGASFSDALKKASTTHYGHAGPAFVLALIDSGELGDLPAMLEAIKAHFPAEPGQPARVAERFAIVALALELAAGMGVLPLEKNEGIRSMVELFNGWRAGRGEGPSEDRQILKAIADFIDRHGSSRFQSIKNYAGGDEKVRDRAGWLEDRPEEDRVYLFYRSGLEEATKGFDPARVVRALDSVGAITKRKPGKNQAEKRLPDGSKPYLYHIDPARLTLGDSEPGG</sequence>
<name>A0AA43Z5N7_9GAMM</name>
<evidence type="ECO:0000256" key="1">
    <source>
        <dbReference type="SAM" id="MobiDB-lite"/>
    </source>
</evidence>
<organism evidence="3 4">
    <name type="scientific">Azotobacter chroococcum</name>
    <dbReference type="NCBI Taxonomy" id="353"/>
    <lineage>
        <taxon>Bacteria</taxon>
        <taxon>Pseudomonadati</taxon>
        <taxon>Pseudomonadota</taxon>
        <taxon>Gammaproteobacteria</taxon>
        <taxon>Pseudomonadales</taxon>
        <taxon>Pseudomonadaceae</taxon>
        <taxon>Azotobacter</taxon>
    </lineage>
</organism>
<dbReference type="Pfam" id="PF06048">
    <property type="entry name" value="DUF927"/>
    <property type="match status" value="1"/>
</dbReference>
<gene>
    <name evidence="3" type="ORF">HA520_05255</name>
</gene>
<evidence type="ECO:0000259" key="2">
    <source>
        <dbReference type="Pfam" id="PF06048"/>
    </source>
</evidence>
<accession>A0AA43Z5N7</accession>
<dbReference type="Proteomes" id="UP000736384">
    <property type="component" value="Unassembled WGS sequence"/>
</dbReference>
<evidence type="ECO:0000313" key="4">
    <source>
        <dbReference type="Proteomes" id="UP000736384"/>
    </source>
</evidence>